<evidence type="ECO:0000259" key="13">
    <source>
        <dbReference type="Pfam" id="PF02875"/>
    </source>
</evidence>
<dbReference type="Gene3D" id="3.90.190.20">
    <property type="entry name" value="Mur ligase, C-terminal domain"/>
    <property type="match status" value="1"/>
</dbReference>
<feature type="binding site" evidence="10">
    <location>
        <begin position="106"/>
        <end position="112"/>
    </location>
    <ligand>
        <name>ATP</name>
        <dbReference type="ChEBI" id="CHEBI:30616"/>
    </ligand>
</feature>
<dbReference type="SUPFAM" id="SSF53623">
    <property type="entry name" value="MurD-like peptide ligases, catalytic domain"/>
    <property type="match status" value="1"/>
</dbReference>
<dbReference type="SUPFAM" id="SSF53244">
    <property type="entry name" value="MurD-like peptide ligases, peptide-binding domain"/>
    <property type="match status" value="1"/>
</dbReference>
<dbReference type="GO" id="GO:0009252">
    <property type="term" value="P:peptidoglycan biosynthetic process"/>
    <property type="evidence" value="ECO:0007669"/>
    <property type="project" value="UniProtKB-UniRule"/>
</dbReference>
<sequence length="444" mass="48264">MNDSLKNIASVLQANSQGDADITGVAFDSRQVKIGDLFVALVSEHDGHLYIQQALANGAVAVLVDDQHAITPDIPAIIVPDTLLALQRLGQYRREMVNPKVIAITGSNGKTTTKDMTAAILSTKFKTFKTPENYNNEIGVPMTLLSMPDDTEVLVVELGMDRPGQLTVLSHLVMPDIAIITMIGEAHIEFFQTRDNIARAKLEITQGLKSDGILLVPFDEPLLTQAAVKTDRQYFGEKVSAIQALATVTTFTFEQQKFAIPVMGRYNVMNALAAISAGKLLSIDLKHAALALKNFDLTKNRTERLVTSQGVVLISDVYNANPTAVAAVLSTLKSLPARRKYVVLGDMLELGTQANHLHAELGPKILDTDVDGVYLVGSLFNQNTAPLLMSKMGVERVHLYQTDQLKQLASDLLAISQPGDVILLKASHGIHLEEVVQQLTSEQP</sequence>
<dbReference type="EMBL" id="BJJW01000001">
    <property type="protein sequence ID" value="GDZ82816.1"/>
    <property type="molecule type" value="Genomic_DNA"/>
</dbReference>
<keyword evidence="6 10" id="KW-0133">Cell shape</keyword>
<dbReference type="InterPro" id="IPR004101">
    <property type="entry name" value="Mur_ligase_C"/>
</dbReference>
<feature type="domain" description="Mur ligase central" evidence="14">
    <location>
        <begin position="104"/>
        <end position="277"/>
    </location>
</feature>
<dbReference type="UniPathway" id="UPA00219"/>
<comment type="pathway">
    <text evidence="10 11">Cell wall biogenesis; peptidoglycan biosynthesis.</text>
</comment>
<accession>A0A5A5TYJ3</accession>
<dbReference type="GO" id="GO:0008360">
    <property type="term" value="P:regulation of cell shape"/>
    <property type="evidence" value="ECO:0007669"/>
    <property type="project" value="UniProtKB-KW"/>
</dbReference>
<keyword evidence="7 10" id="KW-0573">Peptidoglycan synthesis</keyword>
<dbReference type="InterPro" id="IPR036565">
    <property type="entry name" value="Mur-like_cat_sf"/>
</dbReference>
<evidence type="ECO:0000256" key="7">
    <source>
        <dbReference type="ARBA" id="ARBA00022984"/>
    </source>
</evidence>
<evidence type="ECO:0000256" key="9">
    <source>
        <dbReference type="ARBA" id="ARBA00023316"/>
    </source>
</evidence>
<dbReference type="EC" id="6.3.2.10" evidence="10 11"/>
<evidence type="ECO:0000256" key="6">
    <source>
        <dbReference type="ARBA" id="ARBA00022960"/>
    </source>
</evidence>
<evidence type="ECO:0000256" key="3">
    <source>
        <dbReference type="ARBA" id="ARBA00022618"/>
    </source>
</evidence>
<dbReference type="GO" id="GO:0008766">
    <property type="term" value="F:UDP-N-acetylmuramoylalanyl-D-glutamyl-2,6-diaminopimelate-D-alanyl-D-alanine ligase activity"/>
    <property type="evidence" value="ECO:0007669"/>
    <property type="project" value="RHEA"/>
</dbReference>
<name>A0A5A5TYJ3_LEUCI</name>
<dbReference type="GO" id="GO:0047480">
    <property type="term" value="F:UDP-N-acetylmuramoyl-tripeptide-D-alanyl-D-alanine ligase activity"/>
    <property type="evidence" value="ECO:0007669"/>
    <property type="project" value="UniProtKB-UniRule"/>
</dbReference>
<comment type="subcellular location">
    <subcellularLocation>
        <location evidence="10 11">Cytoplasm</location>
    </subcellularLocation>
</comment>
<dbReference type="HAMAP" id="MF_02019">
    <property type="entry name" value="MurF"/>
    <property type="match status" value="1"/>
</dbReference>
<dbReference type="InterPro" id="IPR051046">
    <property type="entry name" value="MurCDEF_CellWall_CoF430Synth"/>
</dbReference>
<keyword evidence="2 10" id="KW-0436">Ligase</keyword>
<dbReference type="PANTHER" id="PTHR43024:SF1">
    <property type="entry name" value="UDP-N-ACETYLMURAMOYL-TRIPEPTIDE--D-ALANYL-D-ALANINE LIGASE"/>
    <property type="match status" value="1"/>
</dbReference>
<comment type="similarity">
    <text evidence="10">Belongs to the MurCDEF family. MurF subfamily.</text>
</comment>
<dbReference type="GO" id="GO:0005737">
    <property type="term" value="C:cytoplasm"/>
    <property type="evidence" value="ECO:0007669"/>
    <property type="project" value="UniProtKB-SubCell"/>
</dbReference>
<evidence type="ECO:0000256" key="11">
    <source>
        <dbReference type="RuleBase" id="RU004136"/>
    </source>
</evidence>
<evidence type="ECO:0000256" key="2">
    <source>
        <dbReference type="ARBA" id="ARBA00022598"/>
    </source>
</evidence>
<dbReference type="InterPro" id="IPR013221">
    <property type="entry name" value="Mur_ligase_cen"/>
</dbReference>
<evidence type="ECO:0000313" key="16">
    <source>
        <dbReference type="Proteomes" id="UP000323274"/>
    </source>
</evidence>
<evidence type="ECO:0000256" key="8">
    <source>
        <dbReference type="ARBA" id="ARBA00023306"/>
    </source>
</evidence>
<keyword evidence="3 10" id="KW-0132">Cell division</keyword>
<keyword evidence="5 10" id="KW-0067">ATP-binding</keyword>
<dbReference type="Proteomes" id="UP000323274">
    <property type="component" value="Unassembled WGS sequence"/>
</dbReference>
<keyword evidence="1 10" id="KW-0963">Cytoplasm</keyword>
<protein>
    <recommendedName>
        <fullName evidence="10 11">UDP-N-acetylmuramoyl-tripeptide--D-alanyl-D-alanine ligase</fullName>
        <ecNumber evidence="10 11">6.3.2.10</ecNumber>
    </recommendedName>
    <alternativeName>
        <fullName evidence="10">D-alanyl-D-alanine-adding enzyme</fullName>
    </alternativeName>
</protein>
<evidence type="ECO:0000256" key="10">
    <source>
        <dbReference type="HAMAP-Rule" id="MF_02019"/>
    </source>
</evidence>
<comment type="function">
    <text evidence="10 11">Involved in cell wall formation. Catalyzes the final step in the synthesis of UDP-N-acetylmuramoyl-pentapeptide, the precursor of murein.</text>
</comment>
<evidence type="ECO:0000256" key="5">
    <source>
        <dbReference type="ARBA" id="ARBA00022840"/>
    </source>
</evidence>
<keyword evidence="9 10" id="KW-0961">Cell wall biogenesis/degradation</keyword>
<comment type="caution">
    <text evidence="15">The sequence shown here is derived from an EMBL/GenBank/DDBJ whole genome shotgun (WGS) entry which is preliminary data.</text>
</comment>
<feature type="domain" description="Mur ligase N-terminal catalytic" evidence="12">
    <location>
        <begin position="22"/>
        <end position="77"/>
    </location>
</feature>
<keyword evidence="8 10" id="KW-0131">Cell cycle</keyword>
<dbReference type="Pfam" id="PF01225">
    <property type="entry name" value="Mur_ligase"/>
    <property type="match status" value="1"/>
</dbReference>
<dbReference type="AlphaFoldDB" id="A0A5A5TYJ3"/>
<dbReference type="Pfam" id="PF02875">
    <property type="entry name" value="Mur_ligase_C"/>
    <property type="match status" value="1"/>
</dbReference>
<comment type="catalytic activity">
    <reaction evidence="10">
        <text>UDP-N-acetyl-alpha-D-muramoyl-L-alanyl-gamma-D-glutamyl-L-lysine + D-alanyl-D-alanine + ATP = UDP-N-acetyl-alpha-D-muramoyl-L-alanyl-gamma-D-glutamyl-L-lysyl-D-alanyl-D-alanine + ADP + phosphate + H(+)</text>
        <dbReference type="Rhea" id="RHEA:16085"/>
        <dbReference type="ChEBI" id="CHEBI:15378"/>
        <dbReference type="ChEBI" id="CHEBI:30616"/>
        <dbReference type="ChEBI" id="CHEBI:43474"/>
        <dbReference type="ChEBI" id="CHEBI:57822"/>
        <dbReference type="ChEBI" id="CHEBI:70758"/>
        <dbReference type="ChEBI" id="CHEBI:83903"/>
        <dbReference type="ChEBI" id="CHEBI:456216"/>
        <dbReference type="EC" id="6.3.2.10"/>
    </reaction>
</comment>
<dbReference type="NCBIfam" id="TIGR01143">
    <property type="entry name" value="murF"/>
    <property type="match status" value="1"/>
</dbReference>
<keyword evidence="4 10" id="KW-0547">Nucleotide-binding</keyword>
<dbReference type="SUPFAM" id="SSF63418">
    <property type="entry name" value="MurE/MurF N-terminal domain"/>
    <property type="match status" value="1"/>
</dbReference>
<organism evidence="15 16">
    <name type="scientific">Leuconostoc citreum</name>
    <dbReference type="NCBI Taxonomy" id="33964"/>
    <lineage>
        <taxon>Bacteria</taxon>
        <taxon>Bacillati</taxon>
        <taxon>Bacillota</taxon>
        <taxon>Bacilli</taxon>
        <taxon>Lactobacillales</taxon>
        <taxon>Lactobacillaceae</taxon>
        <taxon>Leuconostoc</taxon>
    </lineage>
</organism>
<evidence type="ECO:0000259" key="14">
    <source>
        <dbReference type="Pfam" id="PF08245"/>
    </source>
</evidence>
<feature type="domain" description="Mur ligase C-terminal" evidence="13">
    <location>
        <begin position="301"/>
        <end position="427"/>
    </location>
</feature>
<dbReference type="Gene3D" id="3.40.1190.10">
    <property type="entry name" value="Mur-like, catalytic domain"/>
    <property type="match status" value="1"/>
</dbReference>
<reference evidence="15 16" key="1">
    <citation type="submission" date="2019-04" db="EMBL/GenBank/DDBJ databases">
        <title>A pseudo-fructophilic Leuconostoc citreum strain F192-5 isolated from peel of satsuma mandarin: the first report for isolation and characterization of strain-dependent fructophilic-like characteristics.</title>
        <authorList>
            <person name="Maeno S."/>
            <person name="Tanizawa Y."/>
            <person name="Kajikawa A."/>
            <person name="Kanesaki Y."/>
            <person name="Kubota E."/>
            <person name="Arita M."/>
            <person name="Leon D."/>
            <person name="Endo A."/>
        </authorList>
    </citation>
    <scope>NUCLEOTIDE SEQUENCE [LARGE SCALE GENOMIC DNA]</scope>
    <source>
        <strain evidence="15 16">F192-5</strain>
    </source>
</reference>
<dbReference type="InterPro" id="IPR005863">
    <property type="entry name" value="UDP-N-AcMur_synth"/>
</dbReference>
<dbReference type="Gene3D" id="3.40.1390.10">
    <property type="entry name" value="MurE/MurF, N-terminal domain"/>
    <property type="match status" value="1"/>
</dbReference>
<dbReference type="InterPro" id="IPR000713">
    <property type="entry name" value="Mur_ligase_N"/>
</dbReference>
<dbReference type="Pfam" id="PF08245">
    <property type="entry name" value="Mur_ligase_M"/>
    <property type="match status" value="1"/>
</dbReference>
<dbReference type="GO" id="GO:0051301">
    <property type="term" value="P:cell division"/>
    <property type="evidence" value="ECO:0007669"/>
    <property type="project" value="UniProtKB-KW"/>
</dbReference>
<gene>
    <name evidence="10 15" type="primary">murF</name>
    <name evidence="15" type="ORF">LCIT_00580</name>
</gene>
<dbReference type="GO" id="GO:0071555">
    <property type="term" value="P:cell wall organization"/>
    <property type="evidence" value="ECO:0007669"/>
    <property type="project" value="UniProtKB-KW"/>
</dbReference>
<evidence type="ECO:0000259" key="12">
    <source>
        <dbReference type="Pfam" id="PF01225"/>
    </source>
</evidence>
<proteinExistence type="inferred from homology"/>
<dbReference type="InterPro" id="IPR035911">
    <property type="entry name" value="MurE/MurF_N"/>
</dbReference>
<dbReference type="RefSeq" id="WP_149333450.1">
    <property type="nucleotide sequence ID" value="NZ_BJJW01000001.1"/>
</dbReference>
<dbReference type="PANTHER" id="PTHR43024">
    <property type="entry name" value="UDP-N-ACETYLMURAMOYL-TRIPEPTIDE--D-ALANYL-D-ALANINE LIGASE"/>
    <property type="match status" value="1"/>
</dbReference>
<dbReference type="InterPro" id="IPR036615">
    <property type="entry name" value="Mur_ligase_C_dom_sf"/>
</dbReference>
<dbReference type="GO" id="GO:0005524">
    <property type="term" value="F:ATP binding"/>
    <property type="evidence" value="ECO:0007669"/>
    <property type="project" value="UniProtKB-UniRule"/>
</dbReference>
<evidence type="ECO:0000256" key="1">
    <source>
        <dbReference type="ARBA" id="ARBA00022490"/>
    </source>
</evidence>
<evidence type="ECO:0000256" key="4">
    <source>
        <dbReference type="ARBA" id="ARBA00022741"/>
    </source>
</evidence>
<evidence type="ECO:0000313" key="15">
    <source>
        <dbReference type="EMBL" id="GDZ82816.1"/>
    </source>
</evidence>
<comment type="catalytic activity">
    <reaction evidence="11">
        <text>D-alanyl-D-alanine + UDP-N-acetyl-alpha-D-muramoyl-L-alanyl-gamma-D-glutamyl-meso-2,6-diaminopimelate + ATP = UDP-N-acetyl-alpha-D-muramoyl-L-alanyl-gamma-D-glutamyl-meso-2,6-diaminopimeloyl-D-alanyl-D-alanine + ADP + phosphate + H(+)</text>
        <dbReference type="Rhea" id="RHEA:28374"/>
        <dbReference type="ChEBI" id="CHEBI:15378"/>
        <dbReference type="ChEBI" id="CHEBI:30616"/>
        <dbReference type="ChEBI" id="CHEBI:43474"/>
        <dbReference type="ChEBI" id="CHEBI:57822"/>
        <dbReference type="ChEBI" id="CHEBI:61386"/>
        <dbReference type="ChEBI" id="CHEBI:83905"/>
        <dbReference type="ChEBI" id="CHEBI:456216"/>
        <dbReference type="EC" id="6.3.2.10"/>
    </reaction>
</comment>